<evidence type="ECO:0000313" key="2">
    <source>
        <dbReference type="Proteomes" id="UP000325291"/>
    </source>
</evidence>
<dbReference type="Proteomes" id="UP000325291">
    <property type="component" value="Unassembled WGS sequence"/>
</dbReference>
<evidence type="ECO:0000313" key="1">
    <source>
        <dbReference type="EMBL" id="KAA0914881.1"/>
    </source>
</evidence>
<dbReference type="RefSeq" id="WP_146611067.1">
    <property type="nucleotide sequence ID" value="NZ_VINQ01000007.1"/>
</dbReference>
<protein>
    <submittedName>
        <fullName evidence="1">Uncharacterized protein</fullName>
    </submittedName>
</protein>
<dbReference type="AlphaFoldDB" id="A0A5A9ZCG8"/>
<name>A0A5A9ZCG8_9RHOB</name>
<gene>
    <name evidence="1" type="ORF">FLO80_10940</name>
</gene>
<proteinExistence type="predicted"/>
<reference evidence="1 2" key="1">
    <citation type="submission" date="2019-07" db="EMBL/GenBank/DDBJ databases">
        <title>Aquicoccus porphyridii gen. nov., sp. nov., isolated from a small marine red alga, Porphyridium marinum.</title>
        <authorList>
            <person name="Liu L."/>
        </authorList>
    </citation>
    <scope>NUCLEOTIDE SEQUENCE [LARGE SCALE GENOMIC DNA]</scope>
    <source>
        <strain evidence="1 2">L1 8-17</strain>
    </source>
</reference>
<accession>A0A5A9ZCG8</accession>
<organism evidence="1 2">
    <name type="scientific">Aquicoccus porphyridii</name>
    <dbReference type="NCBI Taxonomy" id="1852029"/>
    <lineage>
        <taxon>Bacteria</taxon>
        <taxon>Pseudomonadati</taxon>
        <taxon>Pseudomonadota</taxon>
        <taxon>Alphaproteobacteria</taxon>
        <taxon>Rhodobacterales</taxon>
        <taxon>Paracoccaceae</taxon>
        <taxon>Aquicoccus</taxon>
    </lineage>
</organism>
<keyword evidence="2" id="KW-1185">Reference proteome</keyword>
<dbReference type="EMBL" id="VINQ01000007">
    <property type="protein sequence ID" value="KAA0914881.1"/>
    <property type="molecule type" value="Genomic_DNA"/>
</dbReference>
<comment type="caution">
    <text evidence="1">The sequence shown here is derived from an EMBL/GenBank/DDBJ whole genome shotgun (WGS) entry which is preliminary data.</text>
</comment>
<sequence>MPRQERLEAKAIKRILDARTREVVGWLYEWNTGEQVPRWKGGRRKNIIYEQDPDSSRSTDNL</sequence>